<reference evidence="1 2" key="1">
    <citation type="submission" date="2019-05" db="EMBL/GenBank/DDBJ databases">
        <title>Another draft genome of Portunus trituberculatus and its Hox gene families provides insights of decapod evolution.</title>
        <authorList>
            <person name="Jeong J.-H."/>
            <person name="Song I."/>
            <person name="Kim S."/>
            <person name="Choi T."/>
            <person name="Kim D."/>
            <person name="Ryu S."/>
            <person name="Kim W."/>
        </authorList>
    </citation>
    <scope>NUCLEOTIDE SEQUENCE [LARGE SCALE GENOMIC DNA]</scope>
    <source>
        <tissue evidence="1">Muscle</tissue>
    </source>
</reference>
<comment type="caution">
    <text evidence="1">The sequence shown here is derived from an EMBL/GenBank/DDBJ whole genome shotgun (WGS) entry which is preliminary data.</text>
</comment>
<protein>
    <submittedName>
        <fullName evidence="1">Uncharacterized protein</fullName>
    </submittedName>
</protein>
<proteinExistence type="predicted"/>
<keyword evidence="2" id="KW-1185">Reference proteome</keyword>
<dbReference type="EMBL" id="VSRR010004283">
    <property type="protein sequence ID" value="MPC39172.1"/>
    <property type="molecule type" value="Genomic_DNA"/>
</dbReference>
<accession>A0A5B7EY49</accession>
<sequence>MQVTPFSHPHPEAEVLLTCFARLYRHPGPQGARRAAASWNLWRTHLHSLLPLGNIPVTKVSCIPGVGRRRSQHELTKAEES</sequence>
<organism evidence="1 2">
    <name type="scientific">Portunus trituberculatus</name>
    <name type="common">Swimming crab</name>
    <name type="synonym">Neptunus trituberculatus</name>
    <dbReference type="NCBI Taxonomy" id="210409"/>
    <lineage>
        <taxon>Eukaryota</taxon>
        <taxon>Metazoa</taxon>
        <taxon>Ecdysozoa</taxon>
        <taxon>Arthropoda</taxon>
        <taxon>Crustacea</taxon>
        <taxon>Multicrustacea</taxon>
        <taxon>Malacostraca</taxon>
        <taxon>Eumalacostraca</taxon>
        <taxon>Eucarida</taxon>
        <taxon>Decapoda</taxon>
        <taxon>Pleocyemata</taxon>
        <taxon>Brachyura</taxon>
        <taxon>Eubrachyura</taxon>
        <taxon>Portunoidea</taxon>
        <taxon>Portunidae</taxon>
        <taxon>Portuninae</taxon>
        <taxon>Portunus</taxon>
    </lineage>
</organism>
<dbReference type="AlphaFoldDB" id="A0A5B7EY49"/>
<evidence type="ECO:0000313" key="2">
    <source>
        <dbReference type="Proteomes" id="UP000324222"/>
    </source>
</evidence>
<gene>
    <name evidence="1" type="ORF">E2C01_032697</name>
</gene>
<dbReference type="Proteomes" id="UP000324222">
    <property type="component" value="Unassembled WGS sequence"/>
</dbReference>
<name>A0A5B7EY49_PORTR</name>
<evidence type="ECO:0000313" key="1">
    <source>
        <dbReference type="EMBL" id="MPC39172.1"/>
    </source>
</evidence>